<dbReference type="GeneID" id="112278866"/>
<feature type="compositionally biased region" description="Basic and acidic residues" evidence="3">
    <location>
        <begin position="79"/>
        <end position="95"/>
    </location>
</feature>
<name>A9TXG6_PHYPA</name>
<feature type="region of interest" description="Disordered" evidence="3">
    <location>
        <begin position="382"/>
        <end position="404"/>
    </location>
</feature>
<evidence type="ECO:0000259" key="4">
    <source>
        <dbReference type="Pfam" id="PF04504"/>
    </source>
</evidence>
<evidence type="ECO:0000313" key="5">
    <source>
        <dbReference type="EMBL" id="PNR60025.1"/>
    </source>
</evidence>
<accession>A9TXG6</accession>
<dbReference type="OMA" id="PGFRRKW"/>
<dbReference type="PANTHER" id="PTHR15832">
    <property type="entry name" value="SHC (SRC HOMOLOGY DOMAIN C-TERMINAL) ADAPTOR HOMOLOG"/>
    <property type="match status" value="1"/>
</dbReference>
<comment type="similarity">
    <text evidence="1">Belongs to the GeBP family.</text>
</comment>
<dbReference type="HOGENOM" id="CLU_453744_0_0_1"/>
<feature type="compositionally biased region" description="Basic and acidic residues" evidence="3">
    <location>
        <begin position="343"/>
        <end position="353"/>
    </location>
</feature>
<reference evidence="5 7" key="1">
    <citation type="journal article" date="2008" name="Science">
        <title>The Physcomitrella genome reveals evolutionary insights into the conquest of land by plants.</title>
        <authorList>
            <person name="Rensing S."/>
            <person name="Lang D."/>
            <person name="Zimmer A."/>
            <person name="Terry A."/>
            <person name="Salamov A."/>
            <person name="Shapiro H."/>
            <person name="Nishiyama T."/>
            <person name="Perroud P.-F."/>
            <person name="Lindquist E."/>
            <person name="Kamisugi Y."/>
            <person name="Tanahashi T."/>
            <person name="Sakakibara K."/>
            <person name="Fujita T."/>
            <person name="Oishi K."/>
            <person name="Shin-I T."/>
            <person name="Kuroki Y."/>
            <person name="Toyoda A."/>
            <person name="Suzuki Y."/>
            <person name="Hashimoto A."/>
            <person name="Yamaguchi K."/>
            <person name="Sugano A."/>
            <person name="Kohara Y."/>
            <person name="Fujiyama A."/>
            <person name="Anterola A."/>
            <person name="Aoki S."/>
            <person name="Ashton N."/>
            <person name="Barbazuk W.B."/>
            <person name="Barker E."/>
            <person name="Bennetzen J."/>
            <person name="Bezanilla M."/>
            <person name="Blankenship R."/>
            <person name="Cho S.H."/>
            <person name="Dutcher S."/>
            <person name="Estelle M."/>
            <person name="Fawcett J.A."/>
            <person name="Gundlach H."/>
            <person name="Hanada K."/>
            <person name="Heyl A."/>
            <person name="Hicks K.A."/>
            <person name="Hugh J."/>
            <person name="Lohr M."/>
            <person name="Mayer K."/>
            <person name="Melkozernov A."/>
            <person name="Murata T."/>
            <person name="Nelson D."/>
            <person name="Pils B."/>
            <person name="Prigge M."/>
            <person name="Reiss B."/>
            <person name="Renner T."/>
            <person name="Rombauts S."/>
            <person name="Rushton P."/>
            <person name="Sanderfoot A."/>
            <person name="Schween G."/>
            <person name="Shiu S.-H."/>
            <person name="Stueber K."/>
            <person name="Theodoulou F.L."/>
            <person name="Tu H."/>
            <person name="Van de Peer Y."/>
            <person name="Verrier P.J."/>
            <person name="Waters E."/>
            <person name="Wood A."/>
            <person name="Yang L."/>
            <person name="Cove D."/>
            <person name="Cuming A."/>
            <person name="Hasebe M."/>
            <person name="Lucas S."/>
            <person name="Mishler D.B."/>
            <person name="Reski R."/>
            <person name="Grigoriev I."/>
            <person name="Quatrano R.S."/>
            <person name="Boore J.L."/>
        </authorList>
    </citation>
    <scope>NUCLEOTIDE SEQUENCE [LARGE SCALE GENOMIC DNA]</scope>
    <source>
        <strain evidence="6 7">cv. Gransden 2004</strain>
    </source>
</reference>
<dbReference type="Pfam" id="PF04504">
    <property type="entry name" value="GeBP-like_DBD"/>
    <property type="match status" value="1"/>
</dbReference>
<dbReference type="PaxDb" id="3218-PP1S358_56V6.1"/>
<dbReference type="EnsemblPlants" id="Pp3c2_17250V3.1">
    <property type="protein sequence ID" value="Pp3c2_17250V3.1"/>
    <property type="gene ID" value="Pp3c2_17250"/>
</dbReference>
<sequence length="603" mass="66834">MDKNPAPPKPKPPVKDSDEESETSDEETEDEDQAEGGSEYESESDESTDTTKKKLTSILPTKQQQLATKAAVPGSPAKRTREANGKKGKEDEPLSKKKKPEVATPAAKSAPKPVVPQSDKKKQSASKTEKAKPTPREKASKDTADKDDKKSSKRKAPSSAAKSDGAKSTSSRSEEETPQKASRPSRPWSPEEEIVLSKELQLDRYNDVYGATLPASRADQYWERLMNRLPFMDRYDPEQRTERLCEKVRRMRLRYEALLHRIQAGETNVWKSDHEGVLWRMWHTIWGPHKATQAMLSGEDEGEEDEEEEEDDDEEEEDEEDEEVEPMQAKGRQSAVANATPQKRAEIKKKPETSSDEQVPAKGTPLAVKAAPVAQAVPAARATEASAVTGNQPSAPKPVATKGPTPTAMEVDVNSHGKDASQRVAAYNGHVVASALVEQAAKIALSDEIRAENLAFLRDLRGTCVKMVEEARTQSFLISERMLEETRAKATQIVEEAREKSSQIMEELRLVAERLGAIAGHGGRMNGPGIGSWTDFPETSFPGRTLGLPIGDQTQLEDKWREQSEAEQGLLLQRLQLVQEQARVQQEGIRLKINLQKQQAKDK</sequence>
<dbReference type="Proteomes" id="UP000006727">
    <property type="component" value="Chromosome 2"/>
</dbReference>
<evidence type="ECO:0000313" key="7">
    <source>
        <dbReference type="Proteomes" id="UP000006727"/>
    </source>
</evidence>
<dbReference type="InterPro" id="IPR053932">
    <property type="entry name" value="GeBP-like_DBD"/>
</dbReference>
<dbReference type="RefSeq" id="XP_024368492.1">
    <property type="nucleotide sequence ID" value="XM_024512724.2"/>
</dbReference>
<reference evidence="6" key="3">
    <citation type="submission" date="2020-12" db="UniProtKB">
        <authorList>
            <consortium name="EnsemblPlants"/>
        </authorList>
    </citation>
    <scope>IDENTIFICATION</scope>
</reference>
<dbReference type="PANTHER" id="PTHR15832:SF2">
    <property type="entry name" value="SH2 DOMAIN-CONTAINING PROTEIN"/>
    <property type="match status" value="1"/>
</dbReference>
<proteinExistence type="inferred from homology"/>
<feature type="compositionally biased region" description="Pro residues" evidence="3">
    <location>
        <begin position="1"/>
        <end position="11"/>
    </location>
</feature>
<dbReference type="OrthoDB" id="661680at2759"/>
<gene>
    <name evidence="6" type="primary">LOC112278866</name>
    <name evidence="5" type="ORF">PHYPA_002818</name>
</gene>
<feature type="region of interest" description="Disordered" evidence="3">
    <location>
        <begin position="1"/>
        <end position="191"/>
    </location>
</feature>
<reference evidence="5 7" key="2">
    <citation type="journal article" date="2018" name="Plant J.">
        <title>The Physcomitrella patens chromosome-scale assembly reveals moss genome structure and evolution.</title>
        <authorList>
            <person name="Lang D."/>
            <person name="Ullrich K.K."/>
            <person name="Murat F."/>
            <person name="Fuchs J."/>
            <person name="Jenkins J."/>
            <person name="Haas F.B."/>
            <person name="Piednoel M."/>
            <person name="Gundlach H."/>
            <person name="Van Bel M."/>
            <person name="Meyberg R."/>
            <person name="Vives C."/>
            <person name="Morata J."/>
            <person name="Symeonidi A."/>
            <person name="Hiss M."/>
            <person name="Muchero W."/>
            <person name="Kamisugi Y."/>
            <person name="Saleh O."/>
            <person name="Blanc G."/>
            <person name="Decker E.L."/>
            <person name="van Gessel N."/>
            <person name="Grimwood J."/>
            <person name="Hayes R.D."/>
            <person name="Graham S.W."/>
            <person name="Gunter L.E."/>
            <person name="McDaniel S.F."/>
            <person name="Hoernstein S.N.W."/>
            <person name="Larsson A."/>
            <person name="Li F.W."/>
            <person name="Perroud P.F."/>
            <person name="Phillips J."/>
            <person name="Ranjan P."/>
            <person name="Rokshar D.S."/>
            <person name="Rothfels C.J."/>
            <person name="Schneider L."/>
            <person name="Shu S."/>
            <person name="Stevenson D.W."/>
            <person name="Thummler F."/>
            <person name="Tillich M."/>
            <person name="Villarreal Aguilar J.C."/>
            <person name="Widiez T."/>
            <person name="Wong G.K."/>
            <person name="Wymore A."/>
            <person name="Zhang Y."/>
            <person name="Zimmer A.D."/>
            <person name="Quatrano R.S."/>
            <person name="Mayer K.F.X."/>
            <person name="Goodstein D."/>
            <person name="Casacuberta J.M."/>
            <person name="Vandepoele K."/>
            <person name="Reski R."/>
            <person name="Cuming A.C."/>
            <person name="Tuskan G.A."/>
            <person name="Maumus F."/>
            <person name="Salse J."/>
            <person name="Schmutz J."/>
            <person name="Rensing S.A."/>
        </authorList>
    </citation>
    <scope>NUCLEOTIDE SEQUENCE [LARGE SCALE GENOMIC DNA]</scope>
    <source>
        <strain evidence="6 7">cv. Gransden 2004</strain>
    </source>
</reference>
<feature type="compositionally biased region" description="Basic and acidic residues" evidence="3">
    <location>
        <begin position="118"/>
        <end position="150"/>
    </location>
</feature>
<dbReference type="EnsemblPlants" id="Pp3c2_17250V3.2">
    <property type="protein sequence ID" value="Pp3c2_17250V3.2"/>
    <property type="gene ID" value="Pp3c2_17250"/>
</dbReference>
<dbReference type="RefSeq" id="XP_024368493.1">
    <property type="nucleotide sequence ID" value="XM_024512725.2"/>
</dbReference>
<keyword evidence="2" id="KW-0175">Coiled coil</keyword>
<keyword evidence="7" id="KW-1185">Reference proteome</keyword>
<evidence type="ECO:0000256" key="1">
    <source>
        <dbReference type="ARBA" id="ARBA00010820"/>
    </source>
</evidence>
<feature type="compositionally biased region" description="Acidic residues" evidence="3">
    <location>
        <begin position="298"/>
        <end position="325"/>
    </location>
</feature>
<dbReference type="AlphaFoldDB" id="A9TXG6"/>
<evidence type="ECO:0000256" key="3">
    <source>
        <dbReference type="SAM" id="MobiDB-lite"/>
    </source>
</evidence>
<dbReference type="Gramene" id="Pp3c2_17250V3.1">
    <property type="protein sequence ID" value="Pp3c2_17250V3.1"/>
    <property type="gene ID" value="Pp3c2_17250"/>
</dbReference>
<feature type="region of interest" description="Disordered" evidence="3">
    <location>
        <begin position="294"/>
        <end position="362"/>
    </location>
</feature>
<feature type="compositionally biased region" description="Polar residues" evidence="3">
    <location>
        <begin position="58"/>
        <end position="67"/>
    </location>
</feature>
<feature type="domain" description="Glabrous enhancer-binding protein-like DBD" evidence="4">
    <location>
        <begin position="185"/>
        <end position="287"/>
    </location>
</feature>
<feature type="compositionally biased region" description="Low complexity" evidence="3">
    <location>
        <begin position="102"/>
        <end position="116"/>
    </location>
</feature>
<dbReference type="Gramene" id="Pp3c2_17250V3.2">
    <property type="protein sequence ID" value="Pp3c2_17250V3.2"/>
    <property type="gene ID" value="Pp3c2_17250"/>
</dbReference>
<feature type="coiled-coil region" evidence="2">
    <location>
        <begin position="480"/>
        <end position="514"/>
    </location>
</feature>
<dbReference type="EMBL" id="ABEU02000002">
    <property type="protein sequence ID" value="PNR60025.1"/>
    <property type="molecule type" value="Genomic_DNA"/>
</dbReference>
<evidence type="ECO:0000313" key="6">
    <source>
        <dbReference type="EnsemblPlants" id="Pp3c2_17250V3.1"/>
    </source>
</evidence>
<organism evidence="5">
    <name type="scientific">Physcomitrium patens</name>
    <name type="common">Spreading-leaved earth moss</name>
    <name type="synonym">Physcomitrella patens</name>
    <dbReference type="NCBI Taxonomy" id="3218"/>
    <lineage>
        <taxon>Eukaryota</taxon>
        <taxon>Viridiplantae</taxon>
        <taxon>Streptophyta</taxon>
        <taxon>Embryophyta</taxon>
        <taxon>Bryophyta</taxon>
        <taxon>Bryophytina</taxon>
        <taxon>Bryopsida</taxon>
        <taxon>Funariidae</taxon>
        <taxon>Funariales</taxon>
        <taxon>Funariaceae</taxon>
        <taxon>Physcomitrium</taxon>
    </lineage>
</organism>
<evidence type="ECO:0000256" key="2">
    <source>
        <dbReference type="SAM" id="Coils"/>
    </source>
</evidence>
<feature type="compositionally biased region" description="Acidic residues" evidence="3">
    <location>
        <begin position="17"/>
        <end position="48"/>
    </location>
</feature>
<protein>
    <recommendedName>
        <fullName evidence="4">Glabrous enhancer-binding protein-like DBD domain-containing protein</fullName>
    </recommendedName>
</protein>